<name>A0A4Q7MYH8_9BURK</name>
<evidence type="ECO:0000313" key="2">
    <source>
        <dbReference type="EMBL" id="RZS73210.1"/>
    </source>
</evidence>
<evidence type="ECO:0000256" key="1">
    <source>
        <dbReference type="SAM" id="SignalP"/>
    </source>
</evidence>
<dbReference type="SUPFAM" id="SSF50974">
    <property type="entry name" value="Nitrous oxide reductase, N-terminal domain"/>
    <property type="match status" value="1"/>
</dbReference>
<dbReference type="PANTHER" id="PTHR47197:SF3">
    <property type="entry name" value="DIHYDRO-HEME D1 DEHYDROGENASE"/>
    <property type="match status" value="1"/>
</dbReference>
<dbReference type="InterPro" id="IPR051200">
    <property type="entry name" value="Host-pathogen_enzymatic-act"/>
</dbReference>
<sequence length="389" mass="41168">MTFQSSKKPSPAFAPRTASLLAAAALSLGALAPTLATADTPATAVAAPAVVKQVVRKAVAPALYEVVYSPRQNAVFVASAGGFGPDAPASQILRVDPDTMEVVATIPVKDRAFGLALDDANDTLYTGNTLDGSINAIDIRNNTLRGTLQLIERAPKGERAPLHLRELLVDADKHRLYLPALGTEDSTLFVVDTRDFKLIKAVPGLGRVSTGVALDSGRERLYVVNFEGKLVTIDTNALEIANIQQTTVEQPTNLAYDAAARRLYVTDQGQERITEMQKKYAPGFESRHPGGRVAVVNPDTAEVVGDADVGKGALGIVIDGQNAYSANRIAGTVTVVRRADNAIVSSYALPAHPNSLALDSQGKRLFVTVKNGQDAPKGAAENLARIQLQ</sequence>
<gene>
    <name evidence="2" type="ORF">EV679_0399</name>
</gene>
<dbReference type="EMBL" id="SGWZ01000001">
    <property type="protein sequence ID" value="RZS73210.1"/>
    <property type="molecule type" value="Genomic_DNA"/>
</dbReference>
<keyword evidence="1" id="KW-0732">Signal</keyword>
<dbReference type="InterPro" id="IPR010916">
    <property type="entry name" value="TonB_box_CS"/>
</dbReference>
<dbReference type="Proteomes" id="UP000292039">
    <property type="component" value="Unassembled WGS sequence"/>
</dbReference>
<dbReference type="Gene3D" id="2.130.10.10">
    <property type="entry name" value="YVTN repeat-like/Quinoprotein amine dehydrogenase"/>
    <property type="match status" value="1"/>
</dbReference>
<dbReference type="RefSeq" id="WP_130486414.1">
    <property type="nucleotide sequence ID" value="NZ_CBCSEB010000003.1"/>
</dbReference>
<dbReference type="PROSITE" id="PS00430">
    <property type="entry name" value="TONB_DEPENDENT_REC_1"/>
    <property type="match status" value="1"/>
</dbReference>
<dbReference type="InterPro" id="IPR015943">
    <property type="entry name" value="WD40/YVTN_repeat-like_dom_sf"/>
</dbReference>
<dbReference type="PANTHER" id="PTHR47197">
    <property type="entry name" value="PROTEIN NIRF"/>
    <property type="match status" value="1"/>
</dbReference>
<evidence type="ECO:0000313" key="3">
    <source>
        <dbReference type="Proteomes" id="UP000292039"/>
    </source>
</evidence>
<protein>
    <recommendedName>
        <fullName evidence="4">YncE family protein</fullName>
    </recommendedName>
</protein>
<reference evidence="2 3" key="1">
    <citation type="submission" date="2019-02" db="EMBL/GenBank/DDBJ databases">
        <title>Genomic Encyclopedia of Type Strains, Phase IV (KMG-IV): sequencing the most valuable type-strain genomes for metagenomic binning, comparative biology and taxonomic classification.</title>
        <authorList>
            <person name="Goeker M."/>
        </authorList>
    </citation>
    <scope>NUCLEOTIDE SEQUENCE [LARGE SCALE GENOMIC DNA]</scope>
    <source>
        <strain evidence="2 3">DSM 16618</strain>
    </source>
</reference>
<dbReference type="AlphaFoldDB" id="A0A4Q7MYH8"/>
<feature type="signal peptide" evidence="1">
    <location>
        <begin position="1"/>
        <end position="38"/>
    </location>
</feature>
<comment type="caution">
    <text evidence="2">The sequence shown here is derived from an EMBL/GenBank/DDBJ whole genome shotgun (WGS) entry which is preliminary data.</text>
</comment>
<dbReference type="InterPro" id="IPR011045">
    <property type="entry name" value="N2O_reductase_N"/>
</dbReference>
<feature type="chain" id="PRO_5030098227" description="YncE family protein" evidence="1">
    <location>
        <begin position="39"/>
        <end position="389"/>
    </location>
</feature>
<accession>A0A4Q7MYH8</accession>
<evidence type="ECO:0008006" key="4">
    <source>
        <dbReference type="Google" id="ProtNLM"/>
    </source>
</evidence>
<proteinExistence type="predicted"/>
<organism evidence="2 3">
    <name type="scientific">Kerstersia gyiorum</name>
    <dbReference type="NCBI Taxonomy" id="206506"/>
    <lineage>
        <taxon>Bacteria</taxon>
        <taxon>Pseudomonadati</taxon>
        <taxon>Pseudomonadota</taxon>
        <taxon>Betaproteobacteria</taxon>
        <taxon>Burkholderiales</taxon>
        <taxon>Alcaligenaceae</taxon>
        <taxon>Kerstersia</taxon>
    </lineage>
</organism>